<dbReference type="STRING" id="1302272.FC96_GL002537"/>
<protein>
    <submittedName>
        <fullName evidence="7">2-dehydro-3-deoxygluconokinase</fullName>
    </submittedName>
</protein>
<dbReference type="PANTHER" id="PTHR43085">
    <property type="entry name" value="HEXOKINASE FAMILY MEMBER"/>
    <property type="match status" value="1"/>
</dbReference>
<evidence type="ECO:0000256" key="5">
    <source>
        <dbReference type="ARBA" id="ARBA00022840"/>
    </source>
</evidence>
<dbReference type="RefSeq" id="WP_054659922.1">
    <property type="nucleotide sequence ID" value="NZ_AZCX01000009.1"/>
</dbReference>
<name>A0A0R1HVR7_9LACO</name>
<keyword evidence="5" id="KW-0067">ATP-binding</keyword>
<organism evidence="7 8">
    <name type="scientific">Secundilactobacillus kimchicus JCM 15530</name>
    <dbReference type="NCBI Taxonomy" id="1302272"/>
    <lineage>
        <taxon>Bacteria</taxon>
        <taxon>Bacillati</taxon>
        <taxon>Bacillota</taxon>
        <taxon>Bacilli</taxon>
        <taxon>Lactobacillales</taxon>
        <taxon>Lactobacillaceae</taxon>
        <taxon>Secundilactobacillus</taxon>
    </lineage>
</organism>
<keyword evidence="8" id="KW-1185">Reference proteome</keyword>
<evidence type="ECO:0000259" key="6">
    <source>
        <dbReference type="Pfam" id="PF00294"/>
    </source>
</evidence>
<reference evidence="7 8" key="1">
    <citation type="journal article" date="2015" name="Genome Announc.">
        <title>Expanding the biotechnology potential of lactobacilli through comparative genomics of 213 strains and associated genera.</title>
        <authorList>
            <person name="Sun Z."/>
            <person name="Harris H.M."/>
            <person name="McCann A."/>
            <person name="Guo C."/>
            <person name="Argimon S."/>
            <person name="Zhang W."/>
            <person name="Yang X."/>
            <person name="Jeffery I.B."/>
            <person name="Cooney J.C."/>
            <person name="Kagawa T.F."/>
            <person name="Liu W."/>
            <person name="Song Y."/>
            <person name="Salvetti E."/>
            <person name="Wrobel A."/>
            <person name="Rasinkangas P."/>
            <person name="Parkhill J."/>
            <person name="Rea M.C."/>
            <person name="O'Sullivan O."/>
            <person name="Ritari J."/>
            <person name="Douillard F.P."/>
            <person name="Paul Ross R."/>
            <person name="Yang R."/>
            <person name="Briner A.E."/>
            <person name="Felis G.E."/>
            <person name="de Vos W.M."/>
            <person name="Barrangou R."/>
            <person name="Klaenhammer T.R."/>
            <person name="Caufield P.W."/>
            <person name="Cui Y."/>
            <person name="Zhang H."/>
            <person name="O'Toole P.W."/>
        </authorList>
    </citation>
    <scope>NUCLEOTIDE SEQUENCE [LARGE SCALE GENOMIC DNA]</scope>
    <source>
        <strain evidence="7 8">JCM 15530</strain>
    </source>
</reference>
<dbReference type="AlphaFoldDB" id="A0A0R1HVR7"/>
<dbReference type="Proteomes" id="UP000050911">
    <property type="component" value="Unassembled WGS sequence"/>
</dbReference>
<dbReference type="GO" id="GO:0016301">
    <property type="term" value="F:kinase activity"/>
    <property type="evidence" value="ECO:0007669"/>
    <property type="project" value="UniProtKB-KW"/>
</dbReference>
<dbReference type="Gene3D" id="3.40.1190.20">
    <property type="match status" value="1"/>
</dbReference>
<evidence type="ECO:0000256" key="2">
    <source>
        <dbReference type="ARBA" id="ARBA00022679"/>
    </source>
</evidence>
<dbReference type="PANTHER" id="PTHR43085:SF1">
    <property type="entry name" value="PSEUDOURIDINE KINASE-RELATED"/>
    <property type="match status" value="1"/>
</dbReference>
<gene>
    <name evidence="7" type="ORF">FC96_GL002537</name>
</gene>
<evidence type="ECO:0000313" key="7">
    <source>
        <dbReference type="EMBL" id="KRK47418.1"/>
    </source>
</evidence>
<evidence type="ECO:0000256" key="4">
    <source>
        <dbReference type="ARBA" id="ARBA00022777"/>
    </source>
</evidence>
<dbReference type="SUPFAM" id="SSF53613">
    <property type="entry name" value="Ribokinase-like"/>
    <property type="match status" value="1"/>
</dbReference>
<keyword evidence="3" id="KW-0547">Nucleotide-binding</keyword>
<keyword evidence="2" id="KW-0808">Transferase</keyword>
<sequence length="320" mass="34056">MSEFITIGEPVVTFASTDMDASLADTINYTKILGGAELNVAIGVQRLGHTADYISQVGTDPLGEYAINTIMSHKVGAQYISKDADHWTGHQLKTLVSKGDPVTFNYRTNSAAANLSSDVIESVDLSDVKIAHMSGIFPALSLTSRQSFRRLMDRLIENNILVTFDPNLRPSLWEDEATMIETINELAGSADIVLPGVEEGKILMGSDDPEVIADFYLKGERTHTVIVKVGPAGAFVKTDSGETYTIAGFKADHVVDTVGAGDGFALGVITALLEGKSLKAAVTRGNAVGALQVQTPGDNDGYPTPAELDAFYEGKGVEEA</sequence>
<dbReference type="PATRIC" id="fig|1302272.5.peg.2587"/>
<evidence type="ECO:0000256" key="3">
    <source>
        <dbReference type="ARBA" id="ARBA00022741"/>
    </source>
</evidence>
<dbReference type="Pfam" id="PF00294">
    <property type="entry name" value="PfkB"/>
    <property type="match status" value="1"/>
</dbReference>
<dbReference type="CDD" id="cd01166">
    <property type="entry name" value="KdgK"/>
    <property type="match status" value="1"/>
</dbReference>
<evidence type="ECO:0000256" key="1">
    <source>
        <dbReference type="ARBA" id="ARBA00010688"/>
    </source>
</evidence>
<comment type="similarity">
    <text evidence="1">Belongs to the carbohydrate kinase PfkB family.</text>
</comment>
<dbReference type="InterPro" id="IPR029056">
    <property type="entry name" value="Ribokinase-like"/>
</dbReference>
<dbReference type="EMBL" id="AZCX01000009">
    <property type="protein sequence ID" value="KRK47418.1"/>
    <property type="molecule type" value="Genomic_DNA"/>
</dbReference>
<dbReference type="InterPro" id="IPR050306">
    <property type="entry name" value="PfkB_Carbo_kinase"/>
</dbReference>
<comment type="caution">
    <text evidence="7">The sequence shown here is derived from an EMBL/GenBank/DDBJ whole genome shotgun (WGS) entry which is preliminary data.</text>
</comment>
<evidence type="ECO:0000313" key="8">
    <source>
        <dbReference type="Proteomes" id="UP000050911"/>
    </source>
</evidence>
<proteinExistence type="inferred from homology"/>
<dbReference type="OrthoDB" id="9813569at2"/>
<keyword evidence="4 7" id="KW-0418">Kinase</keyword>
<accession>A0A0R1HVR7</accession>
<dbReference type="GO" id="GO:0005524">
    <property type="term" value="F:ATP binding"/>
    <property type="evidence" value="ECO:0007669"/>
    <property type="project" value="UniProtKB-KW"/>
</dbReference>
<dbReference type="InterPro" id="IPR011611">
    <property type="entry name" value="PfkB_dom"/>
</dbReference>
<feature type="domain" description="Carbohydrate kinase PfkB" evidence="6">
    <location>
        <begin position="20"/>
        <end position="304"/>
    </location>
</feature>